<dbReference type="InterPro" id="IPR050177">
    <property type="entry name" value="Lipid_A_modif_metabolic_enz"/>
</dbReference>
<dbReference type="Gene3D" id="3.40.50.720">
    <property type="entry name" value="NAD(P)-binding Rossmann-like Domain"/>
    <property type="match status" value="1"/>
</dbReference>
<organism evidence="2">
    <name type="scientific">marine sediment metagenome</name>
    <dbReference type="NCBI Taxonomy" id="412755"/>
    <lineage>
        <taxon>unclassified sequences</taxon>
        <taxon>metagenomes</taxon>
        <taxon>ecological metagenomes</taxon>
    </lineage>
</organism>
<proteinExistence type="predicted"/>
<protein>
    <recommendedName>
        <fullName evidence="1">NAD(P)-binding domain-containing protein</fullName>
    </recommendedName>
</protein>
<dbReference type="SUPFAM" id="SSF51735">
    <property type="entry name" value="NAD(P)-binding Rossmann-fold domains"/>
    <property type="match status" value="1"/>
</dbReference>
<dbReference type="PANTHER" id="PTHR43245">
    <property type="entry name" value="BIFUNCTIONAL POLYMYXIN RESISTANCE PROTEIN ARNA"/>
    <property type="match status" value="1"/>
</dbReference>
<name>X1PJH3_9ZZZZ</name>
<feature type="domain" description="NAD(P)-binding" evidence="1">
    <location>
        <begin position="2"/>
        <end position="104"/>
    </location>
</feature>
<accession>X1PJH3</accession>
<dbReference type="Pfam" id="PF16363">
    <property type="entry name" value="GDP_Man_Dehyd"/>
    <property type="match status" value="1"/>
</dbReference>
<reference evidence="2" key="1">
    <citation type="journal article" date="2014" name="Front. Microbiol.">
        <title>High frequency of phylogenetically diverse reductive dehalogenase-homologous genes in deep subseafloor sedimentary metagenomes.</title>
        <authorList>
            <person name="Kawai M."/>
            <person name="Futagami T."/>
            <person name="Toyoda A."/>
            <person name="Takaki Y."/>
            <person name="Nishi S."/>
            <person name="Hori S."/>
            <person name="Arai W."/>
            <person name="Tsubouchi T."/>
            <person name="Morono Y."/>
            <person name="Uchiyama I."/>
            <person name="Ito T."/>
            <person name="Fujiyama A."/>
            <person name="Inagaki F."/>
            <person name="Takami H."/>
        </authorList>
    </citation>
    <scope>NUCLEOTIDE SEQUENCE</scope>
    <source>
        <strain evidence="2">Expedition CK06-06</strain>
    </source>
</reference>
<dbReference type="Gene3D" id="3.90.25.10">
    <property type="entry name" value="UDP-galactose 4-epimerase, domain 1"/>
    <property type="match status" value="1"/>
</dbReference>
<dbReference type="AlphaFoldDB" id="X1PJH3"/>
<feature type="non-terminal residue" evidence="2">
    <location>
        <position position="1"/>
    </location>
</feature>
<gene>
    <name evidence="2" type="ORF">S06H3_60274</name>
</gene>
<comment type="caution">
    <text evidence="2">The sequence shown here is derived from an EMBL/GenBank/DDBJ whole genome shotgun (WGS) entry which is preliminary data.</text>
</comment>
<dbReference type="InterPro" id="IPR016040">
    <property type="entry name" value="NAD(P)-bd_dom"/>
</dbReference>
<evidence type="ECO:0000259" key="1">
    <source>
        <dbReference type="Pfam" id="PF16363"/>
    </source>
</evidence>
<dbReference type="PANTHER" id="PTHR43245:SF13">
    <property type="entry name" value="UDP-D-APIOSE_UDP-D-XYLOSE SYNTHASE 2"/>
    <property type="match status" value="1"/>
</dbReference>
<dbReference type="EMBL" id="BARV01039300">
    <property type="protein sequence ID" value="GAI55968.1"/>
    <property type="molecule type" value="Genomic_DNA"/>
</dbReference>
<evidence type="ECO:0000313" key="2">
    <source>
        <dbReference type="EMBL" id="GAI55968.1"/>
    </source>
</evidence>
<dbReference type="InterPro" id="IPR036291">
    <property type="entry name" value="NAD(P)-bd_dom_sf"/>
</dbReference>
<sequence length="110" mass="12295">EQKPPIKFGDGEQTRDFTFVKDAVDASILAAESDATGVLNIGTGNRTTINDLSKLVAKLLGRDIKPIYQEPRPSDIKHSLADISKARQIDYNPKYTLEEGLKETVKKWHQ</sequence>